<dbReference type="EC" id="1.4.-.-" evidence="2"/>
<comment type="caution">
    <text evidence="2">The sequence shown here is derived from an EMBL/GenBank/DDBJ whole genome shotgun (WGS) entry which is preliminary data.</text>
</comment>
<keyword evidence="3" id="KW-1185">Reference proteome</keyword>
<dbReference type="InterPro" id="IPR052917">
    <property type="entry name" value="Stress-Dev_Protein"/>
</dbReference>
<evidence type="ECO:0000313" key="3">
    <source>
        <dbReference type="Proteomes" id="UP000186940"/>
    </source>
</evidence>
<accession>A0A1F2P8U4</accession>
<dbReference type="PANTHER" id="PTHR34818:SF1">
    <property type="entry name" value="PROTEIN BLI-3"/>
    <property type="match status" value="1"/>
</dbReference>
<dbReference type="Proteomes" id="UP000186940">
    <property type="component" value="Unassembled WGS sequence"/>
</dbReference>
<name>A0A1F2P8U4_9EURY</name>
<reference evidence="2" key="1">
    <citation type="submission" date="2016-05" db="EMBL/GenBank/DDBJ databases">
        <title>Microbial consortia oxidize butane by reversing methanogenesis.</title>
        <authorList>
            <person name="Laso-Perez R."/>
            <person name="Richter M."/>
            <person name="Wegener G."/>
            <person name="Musat F."/>
        </authorList>
    </citation>
    <scope>NUCLEOTIDE SEQUENCE [LARGE SCALE GENOMIC DNA]</scope>
    <source>
        <strain evidence="2">BOX2</strain>
    </source>
</reference>
<feature type="domain" description="Pyridoxamine 5'-phosphate oxidase N-terminal" evidence="1">
    <location>
        <begin position="9"/>
        <end position="130"/>
    </location>
</feature>
<proteinExistence type="predicted"/>
<gene>
    <name evidence="2" type="ORF">SCAL_001154</name>
</gene>
<evidence type="ECO:0000313" key="2">
    <source>
        <dbReference type="EMBL" id="OFV67779.1"/>
    </source>
</evidence>
<dbReference type="PANTHER" id="PTHR34818">
    <property type="entry name" value="PROTEIN BLI-3"/>
    <property type="match status" value="1"/>
</dbReference>
<dbReference type="Pfam" id="PF01243">
    <property type="entry name" value="PNPOx_N"/>
    <property type="match status" value="1"/>
</dbReference>
<dbReference type="InterPro" id="IPR011576">
    <property type="entry name" value="Pyridox_Oxase_N"/>
</dbReference>
<evidence type="ECO:0000259" key="1">
    <source>
        <dbReference type="Pfam" id="PF01243"/>
    </source>
</evidence>
<dbReference type="AlphaFoldDB" id="A0A1F2P8U4"/>
<keyword evidence="2" id="KW-0560">Oxidoreductase</keyword>
<dbReference type="Gene3D" id="2.30.110.10">
    <property type="entry name" value="Electron Transport, Fmn-binding Protein, Chain A"/>
    <property type="match status" value="1"/>
</dbReference>
<dbReference type="SUPFAM" id="SSF50475">
    <property type="entry name" value="FMN-binding split barrel"/>
    <property type="match status" value="1"/>
</dbReference>
<dbReference type="EMBL" id="LYOS01000003">
    <property type="protein sequence ID" value="OFV67779.1"/>
    <property type="molecule type" value="Genomic_DNA"/>
</dbReference>
<dbReference type="InterPro" id="IPR012349">
    <property type="entry name" value="Split_barrel_FMN-bd"/>
</dbReference>
<organism evidence="2 3">
    <name type="scientific">Candidatus Syntropharchaeum caldarium</name>
    <dbReference type="NCBI Taxonomy" id="1838285"/>
    <lineage>
        <taxon>Archaea</taxon>
        <taxon>Methanobacteriati</taxon>
        <taxon>Methanobacteriota</taxon>
        <taxon>Stenosarchaea group</taxon>
        <taxon>Methanomicrobia</taxon>
        <taxon>Methanosarcinales</taxon>
        <taxon>ANME-2 cluster</taxon>
        <taxon>Candidatus Syntropharchaeum</taxon>
    </lineage>
</organism>
<dbReference type="PATRIC" id="fig|1838285.3.peg.1173"/>
<sequence>MDLNDCIKFANENPVCYVATVDGDQPRVRAFLMWFADETGFYFHTAATKSVYKQLKANPKTEVCFYAADTPPAGGRMMRVSGKVEFLDDAELKTRLFKERPFLKMTGLKAPDKLPPVAIFRIYTGEAHFWTMEDNIKESEIERISF</sequence>
<protein>
    <submittedName>
        <fullName evidence="2">Pyridoxamine 5'-phosphate oxidase-related, FMN-binding core domain protein</fullName>
        <ecNumber evidence="2">1.4.-.-</ecNumber>
    </submittedName>
</protein>
<dbReference type="STRING" id="1838285.SCAL_001154"/>
<dbReference type="GO" id="GO:0016491">
    <property type="term" value="F:oxidoreductase activity"/>
    <property type="evidence" value="ECO:0007669"/>
    <property type="project" value="UniProtKB-KW"/>
</dbReference>